<sequence length="100" mass="10843">MNMNSLVKSVEVWAMNKNLDKADPRAQYLKVVEEVGEIAAGLARNDKFEVIDAIGDSLVTLIILAKTIDSSAVECLGTAYDVIKDRTGKVVDGVFIKDGE</sequence>
<name>E4KQJ5_9LACT</name>
<dbReference type="eggNOG" id="COG1694">
    <property type="taxonomic scope" value="Bacteria"/>
</dbReference>
<accession>E4KQJ5</accession>
<proteinExistence type="predicted"/>
<keyword evidence="2" id="KW-1185">Reference proteome</keyword>
<evidence type="ECO:0008006" key="3">
    <source>
        <dbReference type="Google" id="ProtNLM"/>
    </source>
</evidence>
<organism evidence="1 2">
    <name type="scientific">Eremococcus coleocola ACS-139-V-Col8</name>
    <dbReference type="NCBI Taxonomy" id="908337"/>
    <lineage>
        <taxon>Bacteria</taxon>
        <taxon>Bacillati</taxon>
        <taxon>Bacillota</taxon>
        <taxon>Bacilli</taxon>
        <taxon>Lactobacillales</taxon>
        <taxon>Aerococcaceae</taxon>
        <taxon>Eremococcus</taxon>
    </lineage>
</organism>
<evidence type="ECO:0000313" key="1">
    <source>
        <dbReference type="EMBL" id="EFR30647.1"/>
    </source>
</evidence>
<dbReference type="STRING" id="908337.HMPREF9257_0553"/>
<gene>
    <name evidence="1" type="ORF">HMPREF9257_0553</name>
</gene>
<comment type="caution">
    <text evidence="1">The sequence shown here is derived from an EMBL/GenBank/DDBJ whole genome shotgun (WGS) entry which is preliminary data.</text>
</comment>
<dbReference type="Proteomes" id="UP000005990">
    <property type="component" value="Unassembled WGS sequence"/>
</dbReference>
<evidence type="ECO:0000313" key="2">
    <source>
        <dbReference type="Proteomes" id="UP000005990"/>
    </source>
</evidence>
<dbReference type="CDD" id="cd11540">
    <property type="entry name" value="NTP-PPase_u3"/>
    <property type="match status" value="1"/>
</dbReference>
<reference evidence="1 2" key="1">
    <citation type="submission" date="2010-10" db="EMBL/GenBank/DDBJ databases">
        <authorList>
            <person name="Durkin A.S."/>
            <person name="Madupu R."/>
            <person name="Torralba M."/>
            <person name="Gillis M."/>
            <person name="Methe B."/>
            <person name="Sutton G."/>
            <person name="Nelson K.E."/>
        </authorList>
    </citation>
    <scope>NUCLEOTIDE SEQUENCE [LARGE SCALE GENOMIC DNA]</scope>
    <source>
        <strain evidence="1 2">ACS-139-V-Col8</strain>
    </source>
</reference>
<dbReference type="AlphaFoldDB" id="E4KQJ5"/>
<dbReference type="Gene3D" id="1.10.287.1080">
    <property type="entry name" value="MazG-like"/>
    <property type="match status" value="1"/>
</dbReference>
<protein>
    <recommendedName>
        <fullName evidence="3">NTP pyrophosphohydrolase MazG putative catalytic core domain-containing protein</fullName>
    </recommendedName>
</protein>
<dbReference type="SUPFAM" id="SSF101386">
    <property type="entry name" value="all-alpha NTP pyrophosphatases"/>
    <property type="match status" value="1"/>
</dbReference>
<dbReference type="EMBL" id="AENN01000017">
    <property type="protein sequence ID" value="EFR30647.1"/>
    <property type="molecule type" value="Genomic_DNA"/>
</dbReference>